<organism evidence="2 3">
    <name type="scientific">Mycena sanguinolenta</name>
    <dbReference type="NCBI Taxonomy" id="230812"/>
    <lineage>
        <taxon>Eukaryota</taxon>
        <taxon>Fungi</taxon>
        <taxon>Dikarya</taxon>
        <taxon>Basidiomycota</taxon>
        <taxon>Agaricomycotina</taxon>
        <taxon>Agaricomycetes</taxon>
        <taxon>Agaricomycetidae</taxon>
        <taxon>Agaricales</taxon>
        <taxon>Marasmiineae</taxon>
        <taxon>Mycenaceae</taxon>
        <taxon>Mycena</taxon>
    </lineage>
</organism>
<dbReference type="Proteomes" id="UP000623467">
    <property type="component" value="Unassembled WGS sequence"/>
</dbReference>
<dbReference type="AlphaFoldDB" id="A0A8H6ZDN8"/>
<evidence type="ECO:0000313" key="2">
    <source>
        <dbReference type="EMBL" id="KAF7374986.1"/>
    </source>
</evidence>
<proteinExistence type="predicted"/>
<feature type="transmembrane region" description="Helical" evidence="1">
    <location>
        <begin position="39"/>
        <end position="68"/>
    </location>
</feature>
<reference evidence="2" key="1">
    <citation type="submission" date="2020-05" db="EMBL/GenBank/DDBJ databases">
        <title>Mycena genomes resolve the evolution of fungal bioluminescence.</title>
        <authorList>
            <person name="Tsai I.J."/>
        </authorList>
    </citation>
    <scope>NUCLEOTIDE SEQUENCE</scope>
    <source>
        <strain evidence="2">160909Yilan</strain>
    </source>
</reference>
<protein>
    <submittedName>
        <fullName evidence="2">Uncharacterized protein</fullName>
    </submittedName>
</protein>
<evidence type="ECO:0000313" key="3">
    <source>
        <dbReference type="Proteomes" id="UP000623467"/>
    </source>
</evidence>
<sequence>MSSTSAFELSTPGFLAGACTAIVWLLFKEFIEHVFASAASILIYSLVQISFLVMVISAGVFGIFVNFWRLAVLYKMVAYFLQTVTFLLDEQDTEADVELIIGALTPPVNDEDDPSTISGLISGACAALIGLLFQESLRDAIAVAASALLYAPSLVIVFSVTALTIILNSTRLVALFEAARYLQVTATLLLEAEDTDEQEVAIPGAYVFECKPDDIFDCTADEASRDAATSAMDTSTSDETLVHEAGSIDKPTAVPIQDGGHRLVSKPPVVVPLVSESSIPSSRHIAPIRIEPEPVVDTNPTIPSGIFKASTSHTSASTVPVPAKPKKLRLSSTIRFSWRRISAPFSTPTGTSVLSAVNSLKFT</sequence>
<dbReference type="OrthoDB" id="10576658at2759"/>
<dbReference type="EMBL" id="JACAZH010000002">
    <property type="protein sequence ID" value="KAF7374986.1"/>
    <property type="molecule type" value="Genomic_DNA"/>
</dbReference>
<feature type="transmembrane region" description="Helical" evidence="1">
    <location>
        <begin position="115"/>
        <end position="133"/>
    </location>
</feature>
<feature type="transmembrane region" description="Helical" evidence="1">
    <location>
        <begin position="6"/>
        <end position="27"/>
    </location>
</feature>
<accession>A0A8H6ZDN8</accession>
<name>A0A8H6ZDN8_9AGAR</name>
<evidence type="ECO:0000256" key="1">
    <source>
        <dbReference type="SAM" id="Phobius"/>
    </source>
</evidence>
<keyword evidence="3" id="KW-1185">Reference proteome</keyword>
<keyword evidence="1" id="KW-1133">Transmembrane helix</keyword>
<feature type="transmembrane region" description="Helical" evidence="1">
    <location>
        <begin position="140"/>
        <end position="167"/>
    </location>
</feature>
<comment type="caution">
    <text evidence="2">The sequence shown here is derived from an EMBL/GenBank/DDBJ whole genome shotgun (WGS) entry which is preliminary data.</text>
</comment>
<keyword evidence="1" id="KW-0812">Transmembrane</keyword>
<keyword evidence="1" id="KW-0472">Membrane</keyword>
<gene>
    <name evidence="2" type="ORF">MSAN_00384700</name>
</gene>